<evidence type="ECO:0000259" key="1">
    <source>
        <dbReference type="Pfam" id="PF08305"/>
    </source>
</evidence>
<dbReference type="EMBL" id="JALDAY010000013">
    <property type="protein sequence ID" value="MCI3276934.1"/>
    <property type="molecule type" value="Genomic_DNA"/>
</dbReference>
<accession>A0ABS9YI91</accession>
<dbReference type="InterPro" id="IPR013222">
    <property type="entry name" value="Glyco_hyd_98_carb-bd"/>
</dbReference>
<feature type="domain" description="Glycosyl hydrolase family 98 putative carbohydrate-binding module" evidence="1">
    <location>
        <begin position="31"/>
        <end position="112"/>
    </location>
</feature>
<sequence length="116" mass="11599">MADRCRFKTRNGAGAPSGGATFGLVFPRDAAARLTAAVGIDDEVAPYGSVSFVVVAVVADGHSVTTVPVLTGDSQAASLGLEVCGVQDLHLVVQDSAGGNARDDAGRADARLICAG</sequence>
<dbReference type="Proteomes" id="UP001165269">
    <property type="component" value="Unassembled WGS sequence"/>
</dbReference>
<protein>
    <submittedName>
        <fullName evidence="2">NPCBM/NEW2 domain-containing protein</fullName>
    </submittedName>
</protein>
<organism evidence="2 3">
    <name type="scientific">Streptomyces cylindrosporus</name>
    <dbReference type="NCBI Taxonomy" id="2927583"/>
    <lineage>
        <taxon>Bacteria</taxon>
        <taxon>Bacillati</taxon>
        <taxon>Actinomycetota</taxon>
        <taxon>Actinomycetes</taxon>
        <taxon>Kitasatosporales</taxon>
        <taxon>Streptomycetaceae</taxon>
        <taxon>Streptomyces</taxon>
    </lineage>
</organism>
<dbReference type="RefSeq" id="WP_242774008.1">
    <property type="nucleotide sequence ID" value="NZ_JALDAY010000013.1"/>
</dbReference>
<evidence type="ECO:0000313" key="3">
    <source>
        <dbReference type="Proteomes" id="UP001165269"/>
    </source>
</evidence>
<keyword evidence="3" id="KW-1185">Reference proteome</keyword>
<dbReference type="InterPro" id="IPR038637">
    <property type="entry name" value="NPCBM_sf"/>
</dbReference>
<dbReference type="SUPFAM" id="SSF49785">
    <property type="entry name" value="Galactose-binding domain-like"/>
    <property type="match status" value="1"/>
</dbReference>
<gene>
    <name evidence="2" type="ORF">MQP27_38295</name>
</gene>
<dbReference type="InterPro" id="IPR008979">
    <property type="entry name" value="Galactose-bd-like_sf"/>
</dbReference>
<name>A0ABS9YI91_9ACTN</name>
<dbReference type="Gene3D" id="2.60.120.1060">
    <property type="entry name" value="NPCBM/NEW2 domain"/>
    <property type="match status" value="1"/>
</dbReference>
<proteinExistence type="predicted"/>
<dbReference type="Pfam" id="PF08305">
    <property type="entry name" value="NPCBM"/>
    <property type="match status" value="1"/>
</dbReference>
<comment type="caution">
    <text evidence="2">The sequence shown here is derived from an EMBL/GenBank/DDBJ whole genome shotgun (WGS) entry which is preliminary data.</text>
</comment>
<reference evidence="2" key="1">
    <citation type="submission" date="2022-03" db="EMBL/GenBank/DDBJ databases">
        <title>Streptomyces 7R015 and 7R016 isolated from Barleria lupulina in Thailand.</title>
        <authorList>
            <person name="Kanchanasin P."/>
            <person name="Phongsopitanun W."/>
            <person name="Tanasupawat S."/>
        </authorList>
    </citation>
    <scope>NUCLEOTIDE SEQUENCE</scope>
    <source>
        <strain evidence="2">7R015</strain>
    </source>
</reference>
<evidence type="ECO:0000313" key="2">
    <source>
        <dbReference type="EMBL" id="MCI3276934.1"/>
    </source>
</evidence>